<dbReference type="InterPro" id="IPR029068">
    <property type="entry name" value="Glyas_Bleomycin-R_OHBP_Dase"/>
</dbReference>
<evidence type="ECO:0000313" key="3">
    <source>
        <dbReference type="Proteomes" id="UP001156601"/>
    </source>
</evidence>
<proteinExistence type="predicted"/>
<gene>
    <name evidence="2" type="ORF">GCM10007852_10190</name>
</gene>
<accession>A0AA37WGG8</accession>
<dbReference type="RefSeq" id="WP_284216417.1">
    <property type="nucleotide sequence ID" value="NZ_BSOT01000005.1"/>
</dbReference>
<dbReference type="EMBL" id="BSOT01000005">
    <property type="protein sequence ID" value="GLR70111.1"/>
    <property type="molecule type" value="Genomic_DNA"/>
</dbReference>
<name>A0AA37WGG8_9ALTE</name>
<dbReference type="AlphaFoldDB" id="A0AA37WGG8"/>
<dbReference type="Gene3D" id="3.10.180.10">
    <property type="entry name" value="2,3-Dihydroxybiphenyl 1,2-Dioxygenase, domain 1"/>
    <property type="match status" value="1"/>
</dbReference>
<sequence length="125" mass="13103">MIGYTTIGSTDLDKAVSFYDELLALVGGKQLMALDRIKFYGTDAGGAMLAVCIPADEGSQSCGNGQMIAIPGGSPEGADALYHKAISLGATDAGAPGQRFPFFYGAYVYDLDGNKLCFYHMTPDA</sequence>
<dbReference type="Proteomes" id="UP001156601">
    <property type="component" value="Unassembled WGS sequence"/>
</dbReference>
<reference evidence="2" key="1">
    <citation type="journal article" date="2014" name="Int. J. Syst. Evol. Microbiol.">
        <title>Complete genome sequence of Corynebacterium casei LMG S-19264T (=DSM 44701T), isolated from a smear-ripened cheese.</title>
        <authorList>
            <consortium name="US DOE Joint Genome Institute (JGI-PGF)"/>
            <person name="Walter F."/>
            <person name="Albersmeier A."/>
            <person name="Kalinowski J."/>
            <person name="Ruckert C."/>
        </authorList>
    </citation>
    <scope>NUCLEOTIDE SEQUENCE</scope>
    <source>
        <strain evidence="2">NBRC 110023</strain>
    </source>
</reference>
<keyword evidence="3" id="KW-1185">Reference proteome</keyword>
<feature type="domain" description="VOC" evidence="1">
    <location>
        <begin position="1"/>
        <end position="121"/>
    </location>
</feature>
<dbReference type="CDD" id="cd07262">
    <property type="entry name" value="VOC_like"/>
    <property type="match status" value="1"/>
</dbReference>
<evidence type="ECO:0000313" key="2">
    <source>
        <dbReference type="EMBL" id="GLR70111.1"/>
    </source>
</evidence>
<reference evidence="2" key="2">
    <citation type="submission" date="2023-01" db="EMBL/GenBank/DDBJ databases">
        <title>Draft genome sequence of Agaribacter marinus strain NBRC 110023.</title>
        <authorList>
            <person name="Sun Q."/>
            <person name="Mori K."/>
        </authorList>
    </citation>
    <scope>NUCLEOTIDE SEQUENCE</scope>
    <source>
        <strain evidence="2">NBRC 110023</strain>
    </source>
</reference>
<comment type="caution">
    <text evidence="2">The sequence shown here is derived from an EMBL/GenBank/DDBJ whole genome shotgun (WGS) entry which is preliminary data.</text>
</comment>
<dbReference type="PROSITE" id="PS51819">
    <property type="entry name" value="VOC"/>
    <property type="match status" value="1"/>
</dbReference>
<organism evidence="2 3">
    <name type="scientific">Agaribacter marinus</name>
    <dbReference type="NCBI Taxonomy" id="1431249"/>
    <lineage>
        <taxon>Bacteria</taxon>
        <taxon>Pseudomonadati</taxon>
        <taxon>Pseudomonadota</taxon>
        <taxon>Gammaproteobacteria</taxon>
        <taxon>Alteromonadales</taxon>
        <taxon>Alteromonadaceae</taxon>
        <taxon>Agaribacter</taxon>
    </lineage>
</organism>
<dbReference type="SUPFAM" id="SSF54593">
    <property type="entry name" value="Glyoxalase/Bleomycin resistance protein/Dihydroxybiphenyl dioxygenase"/>
    <property type="match status" value="1"/>
</dbReference>
<dbReference type="PANTHER" id="PTHR35006">
    <property type="entry name" value="GLYOXALASE FAMILY PROTEIN (AFU_ORTHOLOGUE AFUA_5G14830)"/>
    <property type="match status" value="1"/>
</dbReference>
<evidence type="ECO:0000259" key="1">
    <source>
        <dbReference type="PROSITE" id="PS51819"/>
    </source>
</evidence>
<dbReference type="PANTHER" id="PTHR35006:SF1">
    <property type="entry name" value="BLL2941 PROTEIN"/>
    <property type="match status" value="1"/>
</dbReference>
<protein>
    <submittedName>
        <fullName evidence="2">Glyoxalase</fullName>
    </submittedName>
</protein>
<dbReference type="InterPro" id="IPR037523">
    <property type="entry name" value="VOC_core"/>
</dbReference>